<dbReference type="VEuPathDB" id="FungiDB:SI65_09949"/>
<sequence>MFRCISSLAIKDEEYRVAGDEDLTQDEGQLIDEYREAELPQHTPDPISDDEEEDSLQPHVEIQSQRGLGKRQKSNVSESEAEEAHGLDDDDADDDPPLPCMQGESNTQKCSSDRKRL</sequence>
<feature type="region of interest" description="Disordered" evidence="1">
    <location>
        <begin position="19"/>
        <end position="117"/>
    </location>
</feature>
<comment type="caution">
    <text evidence="2">The sequence shown here is derived from an EMBL/GenBank/DDBJ whole genome shotgun (WGS) entry which is preliminary data.</text>
</comment>
<keyword evidence="3" id="KW-1185">Reference proteome</keyword>
<protein>
    <submittedName>
        <fullName evidence="2">Uncharacterized protein</fullName>
    </submittedName>
</protein>
<evidence type="ECO:0000313" key="2">
    <source>
        <dbReference type="EMBL" id="ODM14604.1"/>
    </source>
</evidence>
<evidence type="ECO:0000256" key="1">
    <source>
        <dbReference type="SAM" id="MobiDB-lite"/>
    </source>
</evidence>
<reference evidence="2 3" key="1">
    <citation type="journal article" date="2016" name="BMC Genomics">
        <title>Comparative genomic and transcriptomic analyses of the Fuzhuan brick tea-fermentation fungus Aspergillus cristatus.</title>
        <authorList>
            <person name="Ge Y."/>
            <person name="Wang Y."/>
            <person name="Liu Y."/>
            <person name="Tan Y."/>
            <person name="Ren X."/>
            <person name="Zhang X."/>
            <person name="Hyde K.D."/>
            <person name="Liu Y."/>
            <person name="Liu Z."/>
        </authorList>
    </citation>
    <scope>NUCLEOTIDE SEQUENCE [LARGE SCALE GENOMIC DNA]</scope>
    <source>
        <strain evidence="2 3">GZAAS20.1005</strain>
    </source>
</reference>
<gene>
    <name evidence="2" type="ORF">SI65_09949</name>
</gene>
<accession>A0A1E3B103</accession>
<organism evidence="2 3">
    <name type="scientific">Aspergillus cristatus</name>
    <name type="common">Chinese Fuzhuan brick tea-fermentation fungus</name>
    <name type="synonym">Eurotium cristatum</name>
    <dbReference type="NCBI Taxonomy" id="573508"/>
    <lineage>
        <taxon>Eukaryota</taxon>
        <taxon>Fungi</taxon>
        <taxon>Dikarya</taxon>
        <taxon>Ascomycota</taxon>
        <taxon>Pezizomycotina</taxon>
        <taxon>Eurotiomycetes</taxon>
        <taxon>Eurotiomycetidae</taxon>
        <taxon>Eurotiales</taxon>
        <taxon>Aspergillaceae</taxon>
        <taxon>Aspergillus</taxon>
        <taxon>Aspergillus subgen. Aspergillus</taxon>
    </lineage>
</organism>
<evidence type="ECO:0000313" key="3">
    <source>
        <dbReference type="Proteomes" id="UP000094569"/>
    </source>
</evidence>
<name>A0A1E3B103_ASPCR</name>
<dbReference type="EMBL" id="JXNT01000023">
    <property type="protein sequence ID" value="ODM14604.1"/>
    <property type="molecule type" value="Genomic_DNA"/>
</dbReference>
<dbReference type="Proteomes" id="UP000094569">
    <property type="component" value="Unassembled WGS sequence"/>
</dbReference>
<proteinExistence type="predicted"/>
<dbReference type="AlphaFoldDB" id="A0A1E3B103"/>